<evidence type="ECO:0000259" key="2">
    <source>
        <dbReference type="PROSITE" id="PS50885"/>
    </source>
</evidence>
<sequence length="192" mass="20967">MNNTVQRRQIFIKKEFQGRFILGAFALILLSGLCSALLIYWMTGGDLQAQAQSAHANIVNAAERLGISIMIGNVVAIVMAGAIAVAGVLYGSHKIAGPLYRFETLCREVGEGKLDTVTNLRENDQLQELAQSFATMVGKLRDRRDRRQRLIAELNRQIGLCALNSGNDLSASQHDAIAAMANLVAELEKLDK</sequence>
<feature type="domain" description="HAMP" evidence="2">
    <location>
        <begin position="93"/>
        <end position="145"/>
    </location>
</feature>
<keyword evidence="1" id="KW-0472">Membrane</keyword>
<feature type="transmembrane region" description="Helical" evidence="1">
    <location>
        <begin position="67"/>
        <end position="91"/>
    </location>
</feature>
<gene>
    <name evidence="3" type="ORF">NP603_11995</name>
</gene>
<evidence type="ECO:0000256" key="1">
    <source>
        <dbReference type="SAM" id="Phobius"/>
    </source>
</evidence>
<keyword evidence="1" id="KW-0812">Transmembrane</keyword>
<comment type="caution">
    <text evidence="3">The sequence shown here is derived from an EMBL/GenBank/DDBJ whole genome shotgun (WGS) entry which is preliminary data.</text>
</comment>
<dbReference type="SUPFAM" id="SSF158472">
    <property type="entry name" value="HAMP domain-like"/>
    <property type="match status" value="1"/>
</dbReference>
<dbReference type="RefSeq" id="WP_256611119.1">
    <property type="nucleotide sequence ID" value="NZ_JANIBM010000012.1"/>
</dbReference>
<protein>
    <recommendedName>
        <fullName evidence="2">HAMP domain-containing protein</fullName>
    </recommendedName>
</protein>
<dbReference type="InterPro" id="IPR003660">
    <property type="entry name" value="HAMP_dom"/>
</dbReference>
<dbReference type="Gene3D" id="6.10.340.10">
    <property type="match status" value="1"/>
</dbReference>
<proteinExistence type="predicted"/>
<dbReference type="CDD" id="cd06225">
    <property type="entry name" value="HAMP"/>
    <property type="match status" value="1"/>
</dbReference>
<name>A0ABT1UHW6_9GAMM</name>
<feature type="transmembrane region" description="Helical" evidence="1">
    <location>
        <begin position="20"/>
        <end position="42"/>
    </location>
</feature>
<keyword evidence="4" id="KW-1185">Reference proteome</keyword>
<dbReference type="EMBL" id="JANIBM010000012">
    <property type="protein sequence ID" value="MCQ8181832.1"/>
    <property type="molecule type" value="Genomic_DNA"/>
</dbReference>
<accession>A0ABT1UHW6</accession>
<evidence type="ECO:0000313" key="4">
    <source>
        <dbReference type="Proteomes" id="UP001524569"/>
    </source>
</evidence>
<organism evidence="3 4">
    <name type="scientific">Methylomonas aurea</name>
    <dbReference type="NCBI Taxonomy" id="2952224"/>
    <lineage>
        <taxon>Bacteria</taxon>
        <taxon>Pseudomonadati</taxon>
        <taxon>Pseudomonadota</taxon>
        <taxon>Gammaproteobacteria</taxon>
        <taxon>Methylococcales</taxon>
        <taxon>Methylococcaceae</taxon>
        <taxon>Methylomonas</taxon>
    </lineage>
</organism>
<dbReference type="PROSITE" id="PS50885">
    <property type="entry name" value="HAMP"/>
    <property type="match status" value="1"/>
</dbReference>
<dbReference type="Proteomes" id="UP001524569">
    <property type="component" value="Unassembled WGS sequence"/>
</dbReference>
<reference evidence="3 4" key="1">
    <citation type="submission" date="2022-07" db="EMBL/GenBank/DDBJ databases">
        <title>Methylomonas rivi sp. nov., Methylomonas rosea sp. nov., Methylomonas aureus sp. nov. and Methylomonas subterranea sp. nov., four novel methanotrophs isolated from a freshwater creek and the deep terrestrial subsurface.</title>
        <authorList>
            <person name="Abin C."/>
            <person name="Sankaranarayanan K."/>
            <person name="Garner C."/>
            <person name="Sindelar R."/>
            <person name="Kotary K."/>
            <person name="Garner R."/>
            <person name="Barclay S."/>
            <person name="Lawson P."/>
            <person name="Krumholz L."/>
        </authorList>
    </citation>
    <scope>NUCLEOTIDE SEQUENCE [LARGE SCALE GENOMIC DNA]</scope>
    <source>
        <strain evidence="3 4">SURF-1</strain>
    </source>
</reference>
<keyword evidence="1" id="KW-1133">Transmembrane helix</keyword>
<evidence type="ECO:0000313" key="3">
    <source>
        <dbReference type="EMBL" id="MCQ8181832.1"/>
    </source>
</evidence>